<dbReference type="NCBIfam" id="TIGR00711">
    <property type="entry name" value="efflux_EmrB"/>
    <property type="match status" value="1"/>
</dbReference>
<dbReference type="InterPro" id="IPR036259">
    <property type="entry name" value="MFS_trans_sf"/>
</dbReference>
<dbReference type="RefSeq" id="WP_083481912.1">
    <property type="nucleotide sequence ID" value="NZ_AZDX01000013.1"/>
</dbReference>
<dbReference type="InterPro" id="IPR020846">
    <property type="entry name" value="MFS_dom"/>
</dbReference>
<evidence type="ECO:0000256" key="3">
    <source>
        <dbReference type="ARBA" id="ARBA00022475"/>
    </source>
</evidence>
<feature type="transmembrane region" description="Helical" evidence="7">
    <location>
        <begin position="165"/>
        <end position="186"/>
    </location>
</feature>
<feature type="domain" description="Major facilitator superfamily (MFS) profile" evidence="8">
    <location>
        <begin position="13"/>
        <end position="449"/>
    </location>
</feature>
<feature type="transmembrane region" description="Helical" evidence="7">
    <location>
        <begin position="198"/>
        <end position="217"/>
    </location>
</feature>
<dbReference type="InterPro" id="IPR011701">
    <property type="entry name" value="MFS"/>
</dbReference>
<feature type="transmembrane region" description="Helical" evidence="7">
    <location>
        <begin position="400"/>
        <end position="419"/>
    </location>
</feature>
<feature type="transmembrane region" description="Helical" evidence="7">
    <location>
        <begin position="223"/>
        <end position="242"/>
    </location>
</feature>
<keyword evidence="6 7" id="KW-0472">Membrane</keyword>
<dbReference type="GO" id="GO:0005886">
    <property type="term" value="C:plasma membrane"/>
    <property type="evidence" value="ECO:0007669"/>
    <property type="project" value="UniProtKB-SubCell"/>
</dbReference>
<dbReference type="GO" id="GO:0022857">
    <property type="term" value="F:transmembrane transporter activity"/>
    <property type="evidence" value="ECO:0007669"/>
    <property type="project" value="InterPro"/>
</dbReference>
<evidence type="ECO:0000256" key="6">
    <source>
        <dbReference type="ARBA" id="ARBA00023136"/>
    </source>
</evidence>
<evidence type="ECO:0000313" key="10">
    <source>
        <dbReference type="Proteomes" id="UP000051448"/>
    </source>
</evidence>
<feature type="transmembrane region" description="Helical" evidence="7">
    <location>
        <begin position="425"/>
        <end position="445"/>
    </location>
</feature>
<evidence type="ECO:0000256" key="4">
    <source>
        <dbReference type="ARBA" id="ARBA00022692"/>
    </source>
</evidence>
<evidence type="ECO:0000256" key="7">
    <source>
        <dbReference type="SAM" id="Phobius"/>
    </source>
</evidence>
<dbReference type="PANTHER" id="PTHR42718:SF24">
    <property type="entry name" value="MAJOR FACILITATOR SUPERFAMILY (MFS) PROFILE DOMAIN-CONTAINING PROTEIN"/>
    <property type="match status" value="1"/>
</dbReference>
<comment type="subcellular location">
    <subcellularLocation>
        <location evidence="1">Cell membrane</location>
        <topology evidence="1">Multi-pass membrane protein</topology>
    </subcellularLocation>
</comment>
<sequence>MNINITKETRTIVTILVLLVTFLTLASQTMMITALPVIQTTMHVSLSNVQWLTTGYILIIGIITPLSSNLYDKYSNRQLFLVTTGIFIFGTILGSLATTFLVLLTARILQACAGGILMSFQMTTMVTIYPPEKRGTVLGLSGLVIASGPAIGPTISGVILHFLTWRFLFILVLPLIIIVWLIAFFYFPNYSQKKDVKIDILSVILSLTGATLSLASLTLYKQSYLLAGLALIIGIFLLSTFYKRQLHLPQPVLRVQILRVRSFSLLTLIGMIAFMVLIGTEQIIPIFVENVQGLNSMQAGLILLPGAILNALFAALAGRYYDSHGPKHLLYMGIFLMLLATIPLVLLTKTTPSWLIATAYLTRMIGNSLVFAPAMSEAFKDINPPDISHASALNNTFRQIAASVSTTIMIVIADIPYSFTLGTRLSIWFTVILLLLMAFLVRTYLKNYKINTDQQS</sequence>
<keyword evidence="5 7" id="KW-1133">Transmembrane helix</keyword>
<feature type="transmembrane region" description="Helical" evidence="7">
    <location>
        <begin position="12"/>
        <end position="37"/>
    </location>
</feature>
<proteinExistence type="predicted"/>
<evidence type="ECO:0000256" key="2">
    <source>
        <dbReference type="ARBA" id="ARBA00022448"/>
    </source>
</evidence>
<evidence type="ECO:0000259" key="8">
    <source>
        <dbReference type="PROSITE" id="PS50850"/>
    </source>
</evidence>
<dbReference type="PATRIC" id="fig|1423759.3.peg.367"/>
<gene>
    <name evidence="9" type="ORF">FC92_GL000341</name>
</gene>
<dbReference type="Gene3D" id="1.20.1250.20">
    <property type="entry name" value="MFS general substrate transporter like domains"/>
    <property type="match status" value="1"/>
</dbReference>
<dbReference type="Pfam" id="PF07690">
    <property type="entry name" value="MFS_1"/>
    <property type="match status" value="1"/>
</dbReference>
<feature type="transmembrane region" description="Helical" evidence="7">
    <location>
        <begin position="136"/>
        <end position="159"/>
    </location>
</feature>
<dbReference type="Proteomes" id="UP000051448">
    <property type="component" value="Unassembled WGS sequence"/>
</dbReference>
<keyword evidence="2" id="KW-0813">Transport</keyword>
<feature type="transmembrane region" description="Helical" evidence="7">
    <location>
        <begin position="108"/>
        <end position="129"/>
    </location>
</feature>
<evidence type="ECO:0000256" key="5">
    <source>
        <dbReference type="ARBA" id="ARBA00022989"/>
    </source>
</evidence>
<feature type="transmembrane region" description="Helical" evidence="7">
    <location>
        <begin position="329"/>
        <end position="348"/>
    </location>
</feature>
<feature type="transmembrane region" description="Helical" evidence="7">
    <location>
        <begin position="263"/>
        <end position="287"/>
    </location>
</feature>
<dbReference type="PANTHER" id="PTHR42718">
    <property type="entry name" value="MAJOR FACILITATOR SUPERFAMILY MULTIDRUG TRANSPORTER MFSC"/>
    <property type="match status" value="1"/>
</dbReference>
<reference evidence="9 10" key="1">
    <citation type="journal article" date="2015" name="Genome Announc.">
        <title>Expanding the biotechnology potential of lactobacilli through comparative genomics of 213 strains and associated genera.</title>
        <authorList>
            <person name="Sun Z."/>
            <person name="Harris H.M."/>
            <person name="McCann A."/>
            <person name="Guo C."/>
            <person name="Argimon S."/>
            <person name="Zhang W."/>
            <person name="Yang X."/>
            <person name="Jeffery I.B."/>
            <person name="Cooney J.C."/>
            <person name="Kagawa T.F."/>
            <person name="Liu W."/>
            <person name="Song Y."/>
            <person name="Salvetti E."/>
            <person name="Wrobel A."/>
            <person name="Rasinkangas P."/>
            <person name="Parkhill J."/>
            <person name="Rea M.C."/>
            <person name="O'Sullivan O."/>
            <person name="Ritari J."/>
            <person name="Douillard F.P."/>
            <person name="Paul Ross R."/>
            <person name="Yang R."/>
            <person name="Briner A.E."/>
            <person name="Felis G.E."/>
            <person name="de Vos W.M."/>
            <person name="Barrangou R."/>
            <person name="Klaenhammer T.R."/>
            <person name="Caufield P.W."/>
            <person name="Cui Y."/>
            <person name="Zhang H."/>
            <person name="O'Toole P.W."/>
        </authorList>
    </citation>
    <scope>NUCLEOTIDE SEQUENCE [LARGE SCALE GENOMIC DNA]</scope>
    <source>
        <strain evidence="9 10">DSM 19519</strain>
    </source>
</reference>
<dbReference type="OrthoDB" id="9816041at2"/>
<name>A0A0R1MQL9_9LACO</name>
<dbReference type="GeneID" id="98310026"/>
<feature type="transmembrane region" description="Helical" evidence="7">
    <location>
        <begin position="49"/>
        <end position="67"/>
    </location>
</feature>
<keyword evidence="10" id="KW-1185">Reference proteome</keyword>
<evidence type="ECO:0000256" key="1">
    <source>
        <dbReference type="ARBA" id="ARBA00004651"/>
    </source>
</evidence>
<dbReference type="SUPFAM" id="SSF103473">
    <property type="entry name" value="MFS general substrate transporter"/>
    <property type="match status" value="1"/>
</dbReference>
<keyword evidence="4 7" id="KW-0812">Transmembrane</keyword>
<dbReference type="Gene3D" id="1.20.1720.10">
    <property type="entry name" value="Multidrug resistance protein D"/>
    <property type="match status" value="1"/>
</dbReference>
<dbReference type="PROSITE" id="PS50850">
    <property type="entry name" value="MFS"/>
    <property type="match status" value="1"/>
</dbReference>
<organism evidence="9 10">
    <name type="scientific">Liquorilactobacillus hordei DSM 19519</name>
    <dbReference type="NCBI Taxonomy" id="1423759"/>
    <lineage>
        <taxon>Bacteria</taxon>
        <taxon>Bacillati</taxon>
        <taxon>Bacillota</taxon>
        <taxon>Bacilli</taxon>
        <taxon>Lactobacillales</taxon>
        <taxon>Lactobacillaceae</taxon>
        <taxon>Liquorilactobacillus</taxon>
    </lineage>
</organism>
<dbReference type="InterPro" id="IPR004638">
    <property type="entry name" value="EmrB-like"/>
</dbReference>
<dbReference type="EMBL" id="AZDX01000013">
    <property type="protein sequence ID" value="KRL06819.1"/>
    <property type="molecule type" value="Genomic_DNA"/>
</dbReference>
<evidence type="ECO:0000313" key="9">
    <source>
        <dbReference type="EMBL" id="KRL06819.1"/>
    </source>
</evidence>
<accession>A0A0R1MQL9</accession>
<dbReference type="PRINTS" id="PR01036">
    <property type="entry name" value="TCRTETB"/>
</dbReference>
<dbReference type="AlphaFoldDB" id="A0A0R1MQL9"/>
<keyword evidence="3" id="KW-1003">Cell membrane</keyword>
<feature type="transmembrane region" description="Helical" evidence="7">
    <location>
        <begin position="354"/>
        <end position="379"/>
    </location>
</feature>
<comment type="caution">
    <text evidence="9">The sequence shown here is derived from an EMBL/GenBank/DDBJ whole genome shotgun (WGS) entry which is preliminary data.</text>
</comment>
<feature type="transmembrane region" description="Helical" evidence="7">
    <location>
        <begin position="79"/>
        <end position="102"/>
    </location>
</feature>
<protein>
    <submittedName>
        <fullName evidence="9">Multidrug resistance protein B</fullName>
    </submittedName>
</protein>
<feature type="transmembrane region" description="Helical" evidence="7">
    <location>
        <begin position="299"/>
        <end position="317"/>
    </location>
</feature>